<comment type="similarity">
    <text evidence="2">Belongs to the SusD family.</text>
</comment>
<dbReference type="PROSITE" id="PS51257">
    <property type="entry name" value="PROKAR_LIPOPROTEIN"/>
    <property type="match status" value="1"/>
</dbReference>
<evidence type="ECO:0000256" key="3">
    <source>
        <dbReference type="ARBA" id="ARBA00022729"/>
    </source>
</evidence>
<feature type="domain" description="RagB/SusD" evidence="6">
    <location>
        <begin position="360"/>
        <end position="502"/>
    </location>
</feature>
<protein>
    <submittedName>
        <fullName evidence="8">Starch-binding associating with outer membrane</fullName>
    </submittedName>
</protein>
<dbReference type="Gene3D" id="1.25.40.390">
    <property type="match status" value="1"/>
</dbReference>
<keyword evidence="9" id="KW-1185">Reference proteome</keyword>
<accession>A0A1M5EU88</accession>
<keyword evidence="4" id="KW-0472">Membrane</keyword>
<dbReference type="AlphaFoldDB" id="A0A1M5EU88"/>
<dbReference type="RefSeq" id="WP_072864115.1">
    <property type="nucleotide sequence ID" value="NZ_FQUX01000008.1"/>
</dbReference>
<gene>
    <name evidence="8" type="ORF">SAMN03080594_1082</name>
</gene>
<dbReference type="InterPro" id="IPR012944">
    <property type="entry name" value="SusD_RagB_dom"/>
</dbReference>
<dbReference type="InterPro" id="IPR011990">
    <property type="entry name" value="TPR-like_helical_dom_sf"/>
</dbReference>
<evidence type="ECO:0000256" key="2">
    <source>
        <dbReference type="ARBA" id="ARBA00006275"/>
    </source>
</evidence>
<evidence type="ECO:0000256" key="1">
    <source>
        <dbReference type="ARBA" id="ARBA00004442"/>
    </source>
</evidence>
<evidence type="ECO:0000256" key="4">
    <source>
        <dbReference type="ARBA" id="ARBA00023136"/>
    </source>
</evidence>
<dbReference type="GO" id="GO:0009279">
    <property type="term" value="C:cell outer membrane"/>
    <property type="evidence" value="ECO:0007669"/>
    <property type="project" value="UniProtKB-SubCell"/>
</dbReference>
<dbReference type="SUPFAM" id="SSF48452">
    <property type="entry name" value="TPR-like"/>
    <property type="match status" value="1"/>
</dbReference>
<keyword evidence="3" id="KW-0732">Signal</keyword>
<dbReference type="OrthoDB" id="5694214at2"/>
<evidence type="ECO:0000313" key="8">
    <source>
        <dbReference type="EMBL" id="SHF82582.1"/>
    </source>
</evidence>
<dbReference type="EMBL" id="FQUX01000008">
    <property type="protein sequence ID" value="SHF82582.1"/>
    <property type="molecule type" value="Genomic_DNA"/>
</dbReference>
<feature type="domain" description="SusD-like N-terminal" evidence="7">
    <location>
        <begin position="22"/>
        <end position="222"/>
    </location>
</feature>
<dbReference type="Proteomes" id="UP000184406">
    <property type="component" value="Unassembled WGS sequence"/>
</dbReference>
<evidence type="ECO:0000313" key="9">
    <source>
        <dbReference type="Proteomes" id="UP000184406"/>
    </source>
</evidence>
<evidence type="ECO:0000259" key="7">
    <source>
        <dbReference type="Pfam" id="PF14322"/>
    </source>
</evidence>
<dbReference type="Pfam" id="PF07980">
    <property type="entry name" value="SusD_RagB"/>
    <property type="match status" value="1"/>
</dbReference>
<dbReference type="CDD" id="cd08977">
    <property type="entry name" value="SusD"/>
    <property type="match status" value="1"/>
</dbReference>
<dbReference type="InterPro" id="IPR033985">
    <property type="entry name" value="SusD-like_N"/>
</dbReference>
<sequence>MKFSLKIITIVLTVSLISCSKDFLDKQNPTELGVESFYQTEDQINQGVIGIYGELQRVVANQWFFQEFITDNTTVHFNEGNRGNAPNIESIEYWQYNSNSGKFNEIYVDIYSAIGNINIVLFKLSDADIDAGVKSVFEGEVKFIRAYFYYLLAEYFGDAIIVNEPIQNPSEAFEFLRSPVAEVYEFIESDLETAISTLPTIIPPSEAGRLSKGAALMLKAKVLFAQKDFPGGKLALDELVSLNSYDILPNYADIFDPNNKNHAESIFEIQFQGNNELGESSGFIYNFYPLYSQGAVTGFPGIDGNGWNIPTNNMIAAYESGDLRKDVSLSEGYINNSGDYVAVPFIEKFHNPHSIVRRPDDNWPVFRYADVLLMLAEAINEISGPTAEAYGHVNRVRDRADLGPLTEGLSKEQFKSAILDERRVELAFENHRWFDLKRMLSSAELVAFLNAHGEEEMANPTTPRGSIGFSAGDYIFEEFEILFPLPANELLVNPKLKQNNGY</sequence>
<organism evidence="8 9">
    <name type="scientific">Arenibacter palladensis</name>
    <dbReference type="NCBI Taxonomy" id="237373"/>
    <lineage>
        <taxon>Bacteria</taxon>
        <taxon>Pseudomonadati</taxon>
        <taxon>Bacteroidota</taxon>
        <taxon>Flavobacteriia</taxon>
        <taxon>Flavobacteriales</taxon>
        <taxon>Flavobacteriaceae</taxon>
        <taxon>Arenibacter</taxon>
    </lineage>
</organism>
<evidence type="ECO:0000259" key="6">
    <source>
        <dbReference type="Pfam" id="PF07980"/>
    </source>
</evidence>
<reference evidence="9" key="1">
    <citation type="submission" date="2016-11" db="EMBL/GenBank/DDBJ databases">
        <authorList>
            <person name="Varghese N."/>
            <person name="Submissions S."/>
        </authorList>
    </citation>
    <scope>NUCLEOTIDE SEQUENCE [LARGE SCALE GENOMIC DNA]</scope>
    <source>
        <strain evidence="9">DSM 17539</strain>
    </source>
</reference>
<proteinExistence type="inferred from homology"/>
<evidence type="ECO:0000256" key="5">
    <source>
        <dbReference type="ARBA" id="ARBA00023237"/>
    </source>
</evidence>
<name>A0A1M5EU88_9FLAO</name>
<dbReference type="Pfam" id="PF14322">
    <property type="entry name" value="SusD-like_3"/>
    <property type="match status" value="1"/>
</dbReference>
<keyword evidence="5" id="KW-0998">Cell outer membrane</keyword>
<comment type="subcellular location">
    <subcellularLocation>
        <location evidence="1">Cell outer membrane</location>
    </subcellularLocation>
</comment>